<dbReference type="SMART" id="SM00283">
    <property type="entry name" value="MA"/>
    <property type="match status" value="1"/>
</dbReference>
<name>A0ABT5J1M0_9NEIS</name>
<dbReference type="EMBL" id="JAQQLF010000024">
    <property type="protein sequence ID" value="MDC7718705.1"/>
    <property type="molecule type" value="Genomic_DNA"/>
</dbReference>
<dbReference type="InterPro" id="IPR004089">
    <property type="entry name" value="MCPsignal_dom"/>
</dbReference>
<evidence type="ECO:0000259" key="6">
    <source>
        <dbReference type="PROSITE" id="PS50885"/>
    </source>
</evidence>
<feature type="domain" description="Methyl-accepting transducer" evidence="5">
    <location>
        <begin position="272"/>
        <end position="519"/>
    </location>
</feature>
<dbReference type="PANTHER" id="PTHR32089:SF112">
    <property type="entry name" value="LYSOZYME-LIKE PROTEIN-RELATED"/>
    <property type="match status" value="1"/>
</dbReference>
<evidence type="ECO:0000313" key="7">
    <source>
        <dbReference type="EMBL" id="MDC7718705.1"/>
    </source>
</evidence>
<accession>A0ABT5J1M0</accession>
<dbReference type="Gene3D" id="1.10.287.950">
    <property type="entry name" value="Methyl-accepting chemotaxis protein"/>
    <property type="match status" value="1"/>
</dbReference>
<evidence type="ECO:0000256" key="1">
    <source>
        <dbReference type="ARBA" id="ARBA00023224"/>
    </source>
</evidence>
<feature type="domain" description="HAMP" evidence="6">
    <location>
        <begin position="228"/>
        <end position="267"/>
    </location>
</feature>
<organism evidence="7 8">
    <name type="scientific">Vogesella aquatica</name>
    <dbReference type="NCBI Taxonomy" id="2984206"/>
    <lineage>
        <taxon>Bacteria</taxon>
        <taxon>Pseudomonadati</taxon>
        <taxon>Pseudomonadota</taxon>
        <taxon>Betaproteobacteria</taxon>
        <taxon>Neisseriales</taxon>
        <taxon>Chromobacteriaceae</taxon>
        <taxon>Vogesella</taxon>
    </lineage>
</organism>
<dbReference type="CDD" id="cd06225">
    <property type="entry name" value="HAMP"/>
    <property type="match status" value="1"/>
</dbReference>
<evidence type="ECO:0000313" key="8">
    <source>
        <dbReference type="Proteomes" id="UP001219956"/>
    </source>
</evidence>
<keyword evidence="1 3" id="KW-0807">Transducer</keyword>
<dbReference type="Pfam" id="PF00015">
    <property type="entry name" value="MCPsignal"/>
    <property type="match status" value="1"/>
</dbReference>
<evidence type="ECO:0000256" key="2">
    <source>
        <dbReference type="ARBA" id="ARBA00029447"/>
    </source>
</evidence>
<sequence length="544" mass="59320">MSWLHRVSIRTKLVCLFALLNILTVLSFSVHSYLRSSEQAIAVIDTRLNATARAIPTLLGEPFLASMFTPGSVSPQQMLNNASRMDNYARQFGVKYLYMLWQKDGKVVYLADGAGEAERSSDKYGHHLEAYEASPGLLQAFASQNVQYDEYTDKYGTFRSIFLPVSINGQQVILAADVPLEQAMASRQAVLQEVLLIGTLSLLCGLAISWLLASMLAASISRIASHIAQQARERNLGGKLNVRGSDEVAQMAHSFNQLCQSVSHTLHEVSDNASQTFHSAENVRQSTQHMREAASRSQQSLHTLHSCSDDISALSDQSSQMLNQAQQQLASVDQELALSRGAVGELSHGMHQHVADNRQLAKRFEALSADVQNITGILQRIASISEQTNLLALNAAIEAARAGEAGRGFAVVADEVRKLAGQTQATLAETDSFVGKLLQTIRDTAGVITTQADEADKLSGCSATVQNTLEQTRSLLASLQQAFDMNVSHSQEIRQHVHTMSQHMQTLGGEIASNREEADSLSTEAASMEECSRLLNSSLQGFRF</sequence>
<comment type="caution">
    <text evidence="7">The sequence shown here is derived from an EMBL/GenBank/DDBJ whole genome shotgun (WGS) entry which is preliminary data.</text>
</comment>
<dbReference type="PROSITE" id="PS50885">
    <property type="entry name" value="HAMP"/>
    <property type="match status" value="1"/>
</dbReference>
<evidence type="ECO:0000256" key="4">
    <source>
        <dbReference type="SAM" id="MobiDB-lite"/>
    </source>
</evidence>
<dbReference type="PANTHER" id="PTHR32089">
    <property type="entry name" value="METHYL-ACCEPTING CHEMOTAXIS PROTEIN MCPB"/>
    <property type="match status" value="1"/>
</dbReference>
<evidence type="ECO:0000256" key="3">
    <source>
        <dbReference type="PROSITE-ProRule" id="PRU00284"/>
    </source>
</evidence>
<dbReference type="SUPFAM" id="SSF58104">
    <property type="entry name" value="Methyl-accepting chemotaxis protein (MCP) signaling domain"/>
    <property type="match status" value="1"/>
</dbReference>
<reference evidence="7 8" key="1">
    <citation type="submission" date="2023-01" db="EMBL/GenBank/DDBJ databases">
        <title>Novel species of the genus Vogesella isolated from rivers.</title>
        <authorList>
            <person name="Lu H."/>
        </authorList>
    </citation>
    <scope>NUCLEOTIDE SEQUENCE [LARGE SCALE GENOMIC DNA]</scope>
    <source>
        <strain evidence="7 8">DC21W</strain>
    </source>
</reference>
<dbReference type="InterPro" id="IPR004090">
    <property type="entry name" value="Chemotax_Me-accpt_rcpt"/>
</dbReference>
<dbReference type="RefSeq" id="WP_272752940.1">
    <property type="nucleotide sequence ID" value="NZ_JAQQLF010000024.1"/>
</dbReference>
<dbReference type="Proteomes" id="UP001219956">
    <property type="component" value="Unassembled WGS sequence"/>
</dbReference>
<feature type="region of interest" description="Disordered" evidence="4">
    <location>
        <begin position="280"/>
        <end position="301"/>
    </location>
</feature>
<protein>
    <submittedName>
        <fullName evidence="7">Methyl-accepting chemotaxis protein</fullName>
    </submittedName>
</protein>
<gene>
    <name evidence="7" type="ORF">PQU95_16000</name>
</gene>
<evidence type="ECO:0000259" key="5">
    <source>
        <dbReference type="PROSITE" id="PS50111"/>
    </source>
</evidence>
<keyword evidence="8" id="KW-1185">Reference proteome</keyword>
<dbReference type="PRINTS" id="PR00260">
    <property type="entry name" value="CHEMTRNSDUCR"/>
</dbReference>
<dbReference type="PROSITE" id="PS50111">
    <property type="entry name" value="CHEMOTAXIS_TRANSDUC_2"/>
    <property type="match status" value="1"/>
</dbReference>
<proteinExistence type="inferred from homology"/>
<comment type="similarity">
    <text evidence="2">Belongs to the methyl-accepting chemotaxis (MCP) protein family.</text>
</comment>
<dbReference type="InterPro" id="IPR003660">
    <property type="entry name" value="HAMP_dom"/>
</dbReference>